<comment type="caution">
    <text evidence="2">The sequence shown here is derived from an EMBL/GenBank/DDBJ whole genome shotgun (WGS) entry which is preliminary data.</text>
</comment>
<name>A0A6L9Y0X8_9MICO</name>
<dbReference type="Gene3D" id="3.30.420.40">
    <property type="match status" value="2"/>
</dbReference>
<accession>A0A6L9Y0X8</accession>
<dbReference type="InterPro" id="IPR043129">
    <property type="entry name" value="ATPase_NBD"/>
</dbReference>
<dbReference type="InterPro" id="IPR002731">
    <property type="entry name" value="ATPase_BadF"/>
</dbReference>
<dbReference type="PANTHER" id="PTHR43190:SF3">
    <property type="entry name" value="N-ACETYL-D-GLUCOSAMINE KINASE"/>
    <property type="match status" value="1"/>
</dbReference>
<evidence type="ECO:0000259" key="1">
    <source>
        <dbReference type="Pfam" id="PF01869"/>
    </source>
</evidence>
<dbReference type="Proteomes" id="UP000474967">
    <property type="component" value="Unassembled WGS sequence"/>
</dbReference>
<gene>
    <name evidence="2" type="ORF">G3T36_15895</name>
</gene>
<dbReference type="CDD" id="cd24007">
    <property type="entry name" value="ASKHA_NBD_eukNAGK-like"/>
    <property type="match status" value="1"/>
</dbReference>
<dbReference type="GO" id="GO:0016301">
    <property type="term" value="F:kinase activity"/>
    <property type="evidence" value="ECO:0007669"/>
    <property type="project" value="UniProtKB-KW"/>
</dbReference>
<dbReference type="PANTHER" id="PTHR43190">
    <property type="entry name" value="N-ACETYL-D-GLUCOSAMINE KINASE"/>
    <property type="match status" value="1"/>
</dbReference>
<evidence type="ECO:0000313" key="2">
    <source>
        <dbReference type="EMBL" id="NEN07342.1"/>
    </source>
</evidence>
<feature type="domain" description="ATPase BadF/BadG/BcrA/BcrD type" evidence="1">
    <location>
        <begin position="14"/>
        <end position="312"/>
    </location>
</feature>
<dbReference type="RefSeq" id="WP_163290810.1">
    <property type="nucleotide sequence ID" value="NZ_JAAGWY010000004.1"/>
</dbReference>
<keyword evidence="2" id="KW-0808">Transferase</keyword>
<keyword evidence="3" id="KW-1185">Reference proteome</keyword>
<dbReference type="AlphaFoldDB" id="A0A6L9Y0X8"/>
<protein>
    <submittedName>
        <fullName evidence="2">N-acetylglucosamine kinase</fullName>
    </submittedName>
</protein>
<dbReference type="Pfam" id="PF01869">
    <property type="entry name" value="BcrAD_BadFG"/>
    <property type="match status" value="1"/>
</dbReference>
<dbReference type="InterPro" id="IPR052519">
    <property type="entry name" value="Euk-type_GlcNAc_Kinase"/>
</dbReference>
<reference evidence="2 3" key="1">
    <citation type="journal article" date="2014" name="J. Microbiol.">
        <title>Diaminobutyricibacter tongyongensis gen. nov., sp. nov. and Homoserinibacter gongjuensis gen. nov., sp. nov. belong to the family Microbacteriaceae.</title>
        <authorList>
            <person name="Kim S.J."/>
            <person name="Ahn J.H."/>
            <person name="Weon H.Y."/>
            <person name="Hamada M."/>
            <person name="Suzuki K."/>
            <person name="Kwon S.W."/>
        </authorList>
    </citation>
    <scope>NUCLEOTIDE SEQUENCE [LARGE SCALE GENOMIC DNA]</scope>
    <source>
        <strain evidence="2 3">NBRC 108724</strain>
    </source>
</reference>
<dbReference type="EMBL" id="JAAGWY010000004">
    <property type="protein sequence ID" value="NEN07342.1"/>
    <property type="molecule type" value="Genomic_DNA"/>
</dbReference>
<keyword evidence="2" id="KW-0418">Kinase</keyword>
<evidence type="ECO:0000313" key="3">
    <source>
        <dbReference type="Proteomes" id="UP000474967"/>
    </source>
</evidence>
<organism evidence="2 3">
    <name type="scientific">Leifsonia tongyongensis</name>
    <dbReference type="NCBI Taxonomy" id="1268043"/>
    <lineage>
        <taxon>Bacteria</taxon>
        <taxon>Bacillati</taxon>
        <taxon>Actinomycetota</taxon>
        <taxon>Actinomycetes</taxon>
        <taxon>Micrococcales</taxon>
        <taxon>Microbacteriaceae</taxon>
        <taxon>Leifsonia</taxon>
    </lineage>
</organism>
<dbReference type="SUPFAM" id="SSF53067">
    <property type="entry name" value="Actin-like ATPase domain"/>
    <property type="match status" value="2"/>
</dbReference>
<proteinExistence type="predicted"/>
<sequence>MSGGYPRDGVVLAVDGGGSKTDAVALDLAGNVLASARAATSSPHIIGVDATIALIDGLANEIVEQTGGRPIVQSNIYLSGLDLPAEVEAFSRSISAFPWASGATGRPAIVENDLFALLRAGTNEADAVAVVCGTGINCVGVRADGAVVRYASLGMISGDWGGGWHLGEKALWHAARAVDGRGPATSLVEAVPETFGLADVQAVIEAMHFGRLPNAELSALSPVVFRAAREGDAIAGRLVDRQAEEIVVFAEATLRKLGLLDRPTPLVLGGGVIGARDERLLSGIERGLAARAPRAHIELVTAAPILGAGLLALEAVGAGREALETARAGLSSRQASVSVSG</sequence>